<reference evidence="2" key="2">
    <citation type="submission" date="2025-08" db="UniProtKB">
        <authorList>
            <consortium name="RefSeq"/>
        </authorList>
    </citation>
    <scope>IDENTIFICATION</scope>
    <source>
        <tissue evidence="2">Leaf</tissue>
    </source>
</reference>
<accession>A0AC58RP61</accession>
<dbReference type="RefSeq" id="XP_075074485.1">
    <property type="nucleotide sequence ID" value="XM_075218384.1"/>
</dbReference>
<protein>
    <submittedName>
        <fullName evidence="2">Uncharacterized protein LOC142162078</fullName>
    </submittedName>
</protein>
<gene>
    <name evidence="2" type="primary">LOC142162078</name>
</gene>
<proteinExistence type="predicted"/>
<organism evidence="1 2">
    <name type="scientific">Nicotiana tabacum</name>
    <name type="common">Common tobacco</name>
    <dbReference type="NCBI Taxonomy" id="4097"/>
    <lineage>
        <taxon>Eukaryota</taxon>
        <taxon>Viridiplantae</taxon>
        <taxon>Streptophyta</taxon>
        <taxon>Embryophyta</taxon>
        <taxon>Tracheophyta</taxon>
        <taxon>Spermatophyta</taxon>
        <taxon>Magnoliopsida</taxon>
        <taxon>eudicotyledons</taxon>
        <taxon>Gunneridae</taxon>
        <taxon>Pentapetalae</taxon>
        <taxon>asterids</taxon>
        <taxon>lamiids</taxon>
        <taxon>Solanales</taxon>
        <taxon>Solanaceae</taxon>
        <taxon>Nicotianoideae</taxon>
        <taxon>Nicotianeae</taxon>
        <taxon>Nicotiana</taxon>
    </lineage>
</organism>
<dbReference type="Proteomes" id="UP000790787">
    <property type="component" value="Chromosome 7"/>
</dbReference>
<evidence type="ECO:0000313" key="1">
    <source>
        <dbReference type="Proteomes" id="UP000790787"/>
    </source>
</evidence>
<keyword evidence="1" id="KW-1185">Reference proteome</keyword>
<sequence length="308" mass="35243">MAKKKVIETFDILLKDLMDTDALLGGKVVVFGGDFRQTLPVVRSGKKEDFIQESLLYSEIWNQLEKLRLSENMRAKTDLTFCEYLMRIRNGQEKINSHDKIEIPDCFVIPFISENQSLDLLFRVTYPDLHKYFSDASSITSRVILTTKNDFVDQINDLLIAQFPGDPKTYVVFDETIEANDQSQYEDFLHTLYPAGLPPYKLTLKKNCPVMLFRNLNPREGEVEVAKEPEQSSDAKVKCEMGYPTCLAGESQKVDASHVDNSLLCGELLASYIDSFAHNLSSSTKRWFYVKDTYGRHTNHQLLINGIK</sequence>
<evidence type="ECO:0000313" key="2">
    <source>
        <dbReference type="RefSeq" id="XP_075074485.1"/>
    </source>
</evidence>
<reference evidence="1" key="1">
    <citation type="journal article" date="2014" name="Nat. Commun.">
        <title>The tobacco genome sequence and its comparison with those of tomato and potato.</title>
        <authorList>
            <person name="Sierro N."/>
            <person name="Battey J.N."/>
            <person name="Ouadi S."/>
            <person name="Bakaher N."/>
            <person name="Bovet L."/>
            <person name="Willig A."/>
            <person name="Goepfert S."/>
            <person name="Peitsch M.C."/>
            <person name="Ivanov N.V."/>
        </authorList>
    </citation>
    <scope>NUCLEOTIDE SEQUENCE [LARGE SCALE GENOMIC DNA]</scope>
</reference>
<name>A0AC58RP61_TOBAC</name>